<reference evidence="2" key="1">
    <citation type="submission" date="2023-04" db="EMBL/GenBank/DDBJ databases">
        <title>Complete genome sequence of a phthalic acid esters degrading bacterial strain.</title>
        <authorList>
            <person name="Weng L."/>
            <person name="Jia Y."/>
            <person name="Ren L."/>
        </authorList>
    </citation>
    <scope>NUCLEOTIDE SEQUENCE</scope>
    <source>
        <strain evidence="2">RL-LY01</strain>
    </source>
</reference>
<protein>
    <submittedName>
        <fullName evidence="2">Uncharacterized protein</fullName>
    </submittedName>
</protein>
<proteinExistence type="predicted"/>
<evidence type="ECO:0000256" key="1">
    <source>
        <dbReference type="SAM" id="MobiDB-lite"/>
    </source>
</evidence>
<dbReference type="Proteomes" id="UP001213504">
    <property type="component" value="Chromosome"/>
</dbReference>
<sequence length="348" mass="38045">MVTMHVAAAVGTQDRDRIEPVVGENYWTPGDPDFGTASAPRFAFADPHAAGLFHAEDLSREAGDRIAVHNRGVHDVAAVVLLADGRSYVELLTPGSEIALPELDSLTYLQAPRTADGRPVLYGAVWVRDGRVMPVTVPIPTRREFLDQRYLTPWSAEWNGGVSGRHIRDAAAAGVSYQYRTGGSTFVVRNSGSDWIGVVHRSGTEFTFVECPPGGRAVFEFSPQSARAEVFSVVGRRGGGTAGHAPYMSRSGTVHPGWAGRPGEVTAYGSVVIMLGAPVYSALPKRNLYLAFSDRRPSRRERSERGECASRRERSERGECGSRRERSERGECASRREQGARPCRGFRR</sequence>
<gene>
    <name evidence="2" type="ORF">P9A14_18880</name>
</gene>
<dbReference type="AlphaFoldDB" id="A0AAX3T5E9"/>
<evidence type="ECO:0000313" key="3">
    <source>
        <dbReference type="Proteomes" id="UP001213504"/>
    </source>
</evidence>
<evidence type="ECO:0000313" key="2">
    <source>
        <dbReference type="EMBL" id="WFP24175.1"/>
    </source>
</evidence>
<feature type="compositionally biased region" description="Basic and acidic residues" evidence="1">
    <location>
        <begin position="300"/>
        <end position="339"/>
    </location>
</feature>
<organism evidence="2 3">
    <name type="scientific">Gordonia hongkongensis</name>
    <dbReference type="NCBI Taxonomy" id="1701090"/>
    <lineage>
        <taxon>Bacteria</taxon>
        <taxon>Bacillati</taxon>
        <taxon>Actinomycetota</taxon>
        <taxon>Actinomycetes</taxon>
        <taxon>Mycobacteriales</taxon>
        <taxon>Gordoniaceae</taxon>
        <taxon>Gordonia</taxon>
    </lineage>
</organism>
<dbReference type="EMBL" id="CP121270">
    <property type="protein sequence ID" value="WFP24175.1"/>
    <property type="molecule type" value="Genomic_DNA"/>
</dbReference>
<accession>A0AAX3T5E9</accession>
<feature type="region of interest" description="Disordered" evidence="1">
    <location>
        <begin position="300"/>
        <end position="348"/>
    </location>
</feature>
<dbReference type="RefSeq" id="WP_242697048.1">
    <property type="nucleotide sequence ID" value="NZ_CP121270.1"/>
</dbReference>
<name>A0AAX3T5E9_9ACTN</name>